<dbReference type="Proteomes" id="UP000001072">
    <property type="component" value="Unassembled WGS sequence"/>
</dbReference>
<feature type="region of interest" description="Disordered" evidence="1">
    <location>
        <begin position="309"/>
        <end position="359"/>
    </location>
</feature>
<protein>
    <submittedName>
        <fullName evidence="2">Uncharacterized protein</fullName>
    </submittedName>
</protein>
<gene>
    <name evidence="2" type="ORF">MELLADRAFT_59325</name>
</gene>
<dbReference type="EMBL" id="GL883091">
    <property type="protein sequence ID" value="EGG12112.1"/>
    <property type="molecule type" value="Genomic_DNA"/>
</dbReference>
<evidence type="ECO:0000313" key="2">
    <source>
        <dbReference type="EMBL" id="EGG12112.1"/>
    </source>
</evidence>
<dbReference type="GeneID" id="18929330"/>
<name>F4R5W7_MELLP</name>
<dbReference type="AlphaFoldDB" id="F4R5W7"/>
<feature type="compositionally biased region" description="Polar residues" evidence="1">
    <location>
        <begin position="311"/>
        <end position="339"/>
    </location>
</feature>
<feature type="region of interest" description="Disordered" evidence="1">
    <location>
        <begin position="1"/>
        <end position="45"/>
    </location>
</feature>
<feature type="compositionally biased region" description="Basic and acidic residues" evidence="1">
    <location>
        <begin position="23"/>
        <end position="35"/>
    </location>
</feature>
<feature type="region of interest" description="Disordered" evidence="1">
    <location>
        <begin position="133"/>
        <end position="161"/>
    </location>
</feature>
<dbReference type="InParanoid" id="F4R5W7"/>
<reference evidence="3" key="1">
    <citation type="journal article" date="2011" name="Proc. Natl. Acad. Sci. U.S.A.">
        <title>Obligate biotrophy features unraveled by the genomic analysis of rust fungi.</title>
        <authorList>
            <person name="Duplessis S."/>
            <person name="Cuomo C.A."/>
            <person name="Lin Y.-C."/>
            <person name="Aerts A."/>
            <person name="Tisserant E."/>
            <person name="Veneault-Fourrey C."/>
            <person name="Joly D.L."/>
            <person name="Hacquard S."/>
            <person name="Amselem J."/>
            <person name="Cantarel B.L."/>
            <person name="Chiu R."/>
            <person name="Coutinho P.M."/>
            <person name="Feau N."/>
            <person name="Field M."/>
            <person name="Frey P."/>
            <person name="Gelhaye E."/>
            <person name="Goldberg J."/>
            <person name="Grabherr M.G."/>
            <person name="Kodira C.D."/>
            <person name="Kohler A."/>
            <person name="Kuees U."/>
            <person name="Lindquist E.A."/>
            <person name="Lucas S.M."/>
            <person name="Mago R."/>
            <person name="Mauceli E."/>
            <person name="Morin E."/>
            <person name="Murat C."/>
            <person name="Pangilinan J.L."/>
            <person name="Park R."/>
            <person name="Pearson M."/>
            <person name="Quesneville H."/>
            <person name="Rouhier N."/>
            <person name="Sakthikumar S."/>
            <person name="Salamov A.A."/>
            <person name="Schmutz J."/>
            <person name="Selles B."/>
            <person name="Shapiro H."/>
            <person name="Tanguay P."/>
            <person name="Tuskan G.A."/>
            <person name="Henrissat B."/>
            <person name="Van de Peer Y."/>
            <person name="Rouze P."/>
            <person name="Ellis J.G."/>
            <person name="Dodds P.N."/>
            <person name="Schein J.E."/>
            <person name="Zhong S."/>
            <person name="Hamelin R.C."/>
            <person name="Grigoriev I.V."/>
            <person name="Szabo L.J."/>
            <person name="Martin F."/>
        </authorList>
    </citation>
    <scope>NUCLEOTIDE SEQUENCE [LARGE SCALE GENOMIC DNA]</scope>
    <source>
        <strain evidence="3">98AG31 / pathotype 3-4-7</strain>
    </source>
</reference>
<dbReference type="KEGG" id="mlr:MELLADRAFT_59325"/>
<feature type="compositionally biased region" description="Polar residues" evidence="1">
    <location>
        <begin position="146"/>
        <end position="157"/>
    </location>
</feature>
<dbReference type="HOGENOM" id="CLU_628629_0_0_1"/>
<dbReference type="VEuPathDB" id="FungiDB:MELLADRAFT_59325"/>
<sequence length="538" mass="59236">MHKSNLVRADVLLQETVQTPSELNHKTKSPTDTRGGDSSTDEGSPMLPIIVLLKDSVEIMNYNIRSRCGLGHPHRPNPVDLDGNFTDFANKMVANNLIKVEYEPFASAFQSLSSSSEVADGFRSHRSARSVAEASKGIHKFRSRSPSRGLQNPVSATSDQLQSLPLRLQSQSASIQSFRDPVASTANQLQSIGPRHSSKYSAFGVHKTQHQSRLASVKKTFLDPASGAAIPSERRSPFEPGKKRHHFAPYPPHSTQHRTTEFGNRMQTSASRDINQFRSPPSIFATGTSDSKDLASEVTYKLQSHVLEKSASYSGKKQHQSRSLSRNHNLEKSNSISTQEIDHLYDPSPRLQNSGAFYDYPPSPRYKAISSSPSAVSKIPQSQSPLPALALEDSSSDAETVMAISKPLSQTNDSKISSSLVPGLLQQRCPQKTSISRKGLTYEGNVPSAAPATQPQGSNAEEKIENFIPSILNCHCRFSTMRSILTSGIGPLEKLLKDNTCNGYMYKETAHIFFRMFEEVRMVQDCVEHVHNCPNSVS</sequence>
<organism evidence="3">
    <name type="scientific">Melampsora larici-populina (strain 98AG31 / pathotype 3-4-7)</name>
    <name type="common">Poplar leaf rust fungus</name>
    <dbReference type="NCBI Taxonomy" id="747676"/>
    <lineage>
        <taxon>Eukaryota</taxon>
        <taxon>Fungi</taxon>
        <taxon>Dikarya</taxon>
        <taxon>Basidiomycota</taxon>
        <taxon>Pucciniomycotina</taxon>
        <taxon>Pucciniomycetes</taxon>
        <taxon>Pucciniales</taxon>
        <taxon>Melampsoraceae</taxon>
        <taxon>Melampsora</taxon>
    </lineage>
</organism>
<dbReference type="RefSeq" id="XP_007404487.1">
    <property type="nucleotide sequence ID" value="XM_007404425.1"/>
</dbReference>
<keyword evidence="3" id="KW-1185">Reference proteome</keyword>
<evidence type="ECO:0000313" key="3">
    <source>
        <dbReference type="Proteomes" id="UP000001072"/>
    </source>
</evidence>
<proteinExistence type="predicted"/>
<accession>F4R5W7</accession>
<evidence type="ECO:0000256" key="1">
    <source>
        <dbReference type="SAM" id="MobiDB-lite"/>
    </source>
</evidence>